<dbReference type="RefSeq" id="WP_044228579.1">
    <property type="nucleotide sequence ID" value="NZ_JRYR02000001.1"/>
</dbReference>
<sequence length="184" mass="20447">MAQFNIPTIDQVSAQNQEIFEQLKGKLGFVPNIYAYIGKHDTGLGDYLNFSGRKSTLSNREKEVINLTVSEYNGCEYCLSAHTQISKMNGFSEEEIIQIRSGNIQFDDKLKTLGEFAKKVAQNKGNVDESSQTAFFNAGYNEKDLIDVVLSISEISVTNIIHNLTKINVDFPKALPLEGISQAS</sequence>
<keyword evidence="3" id="KW-1185">Reference proteome</keyword>
<dbReference type="STRING" id="915059.NH26_14305"/>
<name>A0A1S1Z2D1_FLAPC</name>
<comment type="caution">
    <text evidence="2">The sequence shown here is derived from an EMBL/GenBank/DDBJ whole genome shotgun (WGS) entry which is preliminary data.</text>
</comment>
<protein>
    <submittedName>
        <fullName evidence="2">Alkylhydroperoxidase</fullName>
    </submittedName>
</protein>
<dbReference type="InterPro" id="IPR029032">
    <property type="entry name" value="AhpD-like"/>
</dbReference>
<feature type="domain" description="Carboxymuconolactone decarboxylase-like" evidence="1">
    <location>
        <begin position="53"/>
        <end position="99"/>
    </location>
</feature>
<dbReference type="InterPro" id="IPR003779">
    <property type="entry name" value="CMD-like"/>
</dbReference>
<dbReference type="NCBIfam" id="TIGR00778">
    <property type="entry name" value="ahpD_dom"/>
    <property type="match status" value="1"/>
</dbReference>
<reference evidence="2 3" key="1">
    <citation type="journal article" date="2012" name="Int. J. Syst. Evol. Microbiol.">
        <title>Flammeovirga pacifica sp. nov., isolated from deep-sea sediment.</title>
        <authorList>
            <person name="Xu H."/>
            <person name="Fu Y."/>
            <person name="Yang N."/>
            <person name="Ding Z."/>
            <person name="Lai Q."/>
            <person name="Zeng R."/>
        </authorList>
    </citation>
    <scope>NUCLEOTIDE SEQUENCE [LARGE SCALE GENOMIC DNA]</scope>
    <source>
        <strain evidence="3">DSM 24597 / LMG 26175 / WPAGA1</strain>
    </source>
</reference>
<dbReference type="Proteomes" id="UP000179797">
    <property type="component" value="Unassembled WGS sequence"/>
</dbReference>
<evidence type="ECO:0000259" key="1">
    <source>
        <dbReference type="Pfam" id="PF02627"/>
    </source>
</evidence>
<dbReference type="OrthoDB" id="9808310at2"/>
<proteinExistence type="predicted"/>
<dbReference type="AlphaFoldDB" id="A0A1S1Z2D1"/>
<dbReference type="Pfam" id="PF02627">
    <property type="entry name" value="CMD"/>
    <property type="match status" value="1"/>
</dbReference>
<dbReference type="EMBL" id="JRYR02000001">
    <property type="protein sequence ID" value="OHX67430.1"/>
    <property type="molecule type" value="Genomic_DNA"/>
</dbReference>
<dbReference type="PANTHER" id="PTHR35446">
    <property type="entry name" value="SI:CH211-175M2.5"/>
    <property type="match status" value="1"/>
</dbReference>
<gene>
    <name evidence="2" type="ORF">NH26_14305</name>
</gene>
<dbReference type="GO" id="GO:0051920">
    <property type="term" value="F:peroxiredoxin activity"/>
    <property type="evidence" value="ECO:0007669"/>
    <property type="project" value="InterPro"/>
</dbReference>
<evidence type="ECO:0000313" key="2">
    <source>
        <dbReference type="EMBL" id="OHX67430.1"/>
    </source>
</evidence>
<dbReference type="Gene3D" id="1.20.1290.10">
    <property type="entry name" value="AhpD-like"/>
    <property type="match status" value="1"/>
</dbReference>
<dbReference type="SUPFAM" id="SSF69118">
    <property type="entry name" value="AhpD-like"/>
    <property type="match status" value="1"/>
</dbReference>
<dbReference type="PANTHER" id="PTHR35446:SF3">
    <property type="entry name" value="CMD DOMAIN-CONTAINING PROTEIN"/>
    <property type="match status" value="1"/>
</dbReference>
<dbReference type="InterPro" id="IPR004675">
    <property type="entry name" value="AhpD_core"/>
</dbReference>
<accession>A0A1S1Z2D1</accession>
<evidence type="ECO:0000313" key="3">
    <source>
        <dbReference type="Proteomes" id="UP000179797"/>
    </source>
</evidence>
<organism evidence="2 3">
    <name type="scientific">Flammeovirga pacifica</name>
    <dbReference type="NCBI Taxonomy" id="915059"/>
    <lineage>
        <taxon>Bacteria</taxon>
        <taxon>Pseudomonadati</taxon>
        <taxon>Bacteroidota</taxon>
        <taxon>Cytophagia</taxon>
        <taxon>Cytophagales</taxon>
        <taxon>Flammeovirgaceae</taxon>
        <taxon>Flammeovirga</taxon>
    </lineage>
</organism>